<dbReference type="PANTHER" id="PTHR33495:SF2">
    <property type="entry name" value="ANTI-SIGMA FACTOR ANTAGONIST TM_1081-RELATED"/>
    <property type="match status" value="1"/>
</dbReference>
<comment type="similarity">
    <text evidence="1 2">Belongs to the anti-sigma-factor antagonist family.</text>
</comment>
<feature type="domain" description="STAS" evidence="3">
    <location>
        <begin position="1"/>
        <end position="100"/>
    </location>
</feature>
<dbReference type="NCBIfam" id="TIGR00377">
    <property type="entry name" value="ant_ant_sig"/>
    <property type="match status" value="1"/>
</dbReference>
<evidence type="ECO:0000313" key="4">
    <source>
        <dbReference type="EMBL" id="NYI84282.1"/>
    </source>
</evidence>
<dbReference type="Gene3D" id="3.30.750.24">
    <property type="entry name" value="STAS domain"/>
    <property type="match status" value="1"/>
</dbReference>
<comment type="caution">
    <text evidence="4">The sequence shown here is derived from an EMBL/GenBank/DDBJ whole genome shotgun (WGS) entry which is preliminary data.</text>
</comment>
<dbReference type="GO" id="GO:0043856">
    <property type="term" value="F:anti-sigma factor antagonist activity"/>
    <property type="evidence" value="ECO:0007669"/>
    <property type="project" value="InterPro"/>
</dbReference>
<protein>
    <recommendedName>
        <fullName evidence="2">Anti-sigma factor antagonist</fullName>
    </recommendedName>
</protein>
<organism evidence="4 5">
    <name type="scientific">Saccharopolyspora hordei</name>
    <dbReference type="NCBI Taxonomy" id="1838"/>
    <lineage>
        <taxon>Bacteria</taxon>
        <taxon>Bacillati</taxon>
        <taxon>Actinomycetota</taxon>
        <taxon>Actinomycetes</taxon>
        <taxon>Pseudonocardiales</taxon>
        <taxon>Pseudonocardiaceae</taxon>
        <taxon>Saccharopolyspora</taxon>
    </lineage>
</organism>
<keyword evidence="5" id="KW-1185">Reference proteome</keyword>
<evidence type="ECO:0000313" key="5">
    <source>
        <dbReference type="Proteomes" id="UP000587002"/>
    </source>
</evidence>
<dbReference type="RefSeq" id="WP_179721304.1">
    <property type="nucleotide sequence ID" value="NZ_BAABFH010000001.1"/>
</dbReference>
<dbReference type="PROSITE" id="PS50801">
    <property type="entry name" value="STAS"/>
    <property type="match status" value="1"/>
</dbReference>
<proteinExistence type="inferred from homology"/>
<evidence type="ECO:0000259" key="3">
    <source>
        <dbReference type="PROSITE" id="PS50801"/>
    </source>
</evidence>
<evidence type="ECO:0000256" key="2">
    <source>
        <dbReference type="RuleBase" id="RU003749"/>
    </source>
</evidence>
<sequence>MVVRVGGDLDCRTAPDLQELLTTRLSSMADTVVLDLSGLQFIGVAGLEVLVRARRQAGSRGIGLRLVGGEARCLRRALLAADLTDSFPCCATLQEALATVSGRTRELRAVG</sequence>
<dbReference type="InterPro" id="IPR036513">
    <property type="entry name" value="STAS_dom_sf"/>
</dbReference>
<dbReference type="Proteomes" id="UP000587002">
    <property type="component" value="Unassembled WGS sequence"/>
</dbReference>
<gene>
    <name evidence="4" type="ORF">HNR68_002912</name>
</gene>
<accession>A0A853AI33</accession>
<reference evidence="4 5" key="1">
    <citation type="submission" date="2020-07" db="EMBL/GenBank/DDBJ databases">
        <title>Sequencing the genomes of 1000 actinobacteria strains.</title>
        <authorList>
            <person name="Klenk H.-P."/>
        </authorList>
    </citation>
    <scope>NUCLEOTIDE SEQUENCE [LARGE SCALE GENOMIC DNA]</scope>
    <source>
        <strain evidence="4 5">DSM 44065</strain>
    </source>
</reference>
<name>A0A853AI33_9PSEU</name>
<dbReference type="EMBL" id="JACCFJ010000001">
    <property type="protein sequence ID" value="NYI84282.1"/>
    <property type="molecule type" value="Genomic_DNA"/>
</dbReference>
<dbReference type="CDD" id="cd07043">
    <property type="entry name" value="STAS_anti-anti-sigma_factors"/>
    <property type="match status" value="1"/>
</dbReference>
<dbReference type="AlphaFoldDB" id="A0A853AI33"/>
<dbReference type="Pfam" id="PF01740">
    <property type="entry name" value="STAS"/>
    <property type="match status" value="1"/>
</dbReference>
<dbReference type="SUPFAM" id="SSF52091">
    <property type="entry name" value="SpoIIaa-like"/>
    <property type="match status" value="1"/>
</dbReference>
<dbReference type="InterPro" id="IPR002645">
    <property type="entry name" value="STAS_dom"/>
</dbReference>
<evidence type="ECO:0000256" key="1">
    <source>
        <dbReference type="ARBA" id="ARBA00009013"/>
    </source>
</evidence>
<dbReference type="PANTHER" id="PTHR33495">
    <property type="entry name" value="ANTI-SIGMA FACTOR ANTAGONIST TM_1081-RELATED-RELATED"/>
    <property type="match status" value="1"/>
</dbReference>
<dbReference type="InterPro" id="IPR003658">
    <property type="entry name" value="Anti-sigma_ant"/>
</dbReference>